<reference evidence="7" key="1">
    <citation type="submission" date="2019-10" db="EMBL/GenBank/DDBJ databases">
        <authorList>
            <consortium name="DOE Joint Genome Institute"/>
            <person name="Kuo A."/>
            <person name="Miyauchi S."/>
            <person name="Kiss E."/>
            <person name="Drula E."/>
            <person name="Kohler A."/>
            <person name="Sanchez-Garcia M."/>
            <person name="Andreopoulos B."/>
            <person name="Barry K.W."/>
            <person name="Bonito G."/>
            <person name="Buee M."/>
            <person name="Carver A."/>
            <person name="Chen C."/>
            <person name="Cichocki N."/>
            <person name="Clum A."/>
            <person name="Culley D."/>
            <person name="Crous P.W."/>
            <person name="Fauchery L."/>
            <person name="Girlanda M."/>
            <person name="Hayes R."/>
            <person name="Keri Z."/>
            <person name="LaButti K."/>
            <person name="Lipzen A."/>
            <person name="Lombard V."/>
            <person name="Magnuson J."/>
            <person name="Maillard F."/>
            <person name="Morin E."/>
            <person name="Murat C."/>
            <person name="Nolan M."/>
            <person name="Ohm R."/>
            <person name="Pangilinan J."/>
            <person name="Pereira M."/>
            <person name="Perotto S."/>
            <person name="Peter M."/>
            <person name="Riley R."/>
            <person name="Sitrit Y."/>
            <person name="Stielow B."/>
            <person name="Szollosi G."/>
            <person name="Zifcakova L."/>
            <person name="Stursova M."/>
            <person name="Spatafora J.W."/>
            <person name="Tedersoo L."/>
            <person name="Vaario L.-M."/>
            <person name="Yamada A."/>
            <person name="Yan M."/>
            <person name="Wang P."/>
            <person name="Xu J."/>
            <person name="Bruns T."/>
            <person name="Baldrian P."/>
            <person name="Vilgalys R."/>
            <person name="Henrissat B."/>
            <person name="Grigoriev I.V."/>
            <person name="Hibbett D."/>
            <person name="Nagy L.G."/>
            <person name="Martin F.M."/>
        </authorList>
    </citation>
    <scope>NUCLEOTIDE SEQUENCE</scope>
    <source>
        <strain evidence="7">Prilba</strain>
    </source>
</reference>
<evidence type="ECO:0000256" key="1">
    <source>
        <dbReference type="ARBA" id="ARBA00022605"/>
    </source>
</evidence>
<dbReference type="Proteomes" id="UP000759537">
    <property type="component" value="Unassembled WGS sequence"/>
</dbReference>
<dbReference type="PROSITE" id="PS51171">
    <property type="entry name" value="PREPHENATE_DEHYDR_3"/>
    <property type="match status" value="1"/>
</dbReference>
<sequence length="333" mass="35882">MSSNSAAIDPQTSDDSNVSRPVLAYLGPVGTYSHQAAHDRFAETVQYHSQDAISDAFHSVGPSGSLALLPQENSIFGIVTETYDLLRSSELGESKWIRGAVTLSVQHCLLVRRGKTIRDIKSVLSHEQALGQCSQFLATHLPAARLVKVSSTAAAAEAVSTQADDDDAADSAAICSKICLQLFGNLEMLQEGIQDSHHNFTRFYILANHPSSPLPNTPSNGLGECSNAVIRLEVLLQKAESQGARVTVSDLLAALRLPVVRMDRRPSITVPREQFGSVYLVEVMDNELSDGFRPSEYAGKVAITSLPSWKDRVLGAIARVVESGGRATLLGTW</sequence>
<evidence type="ECO:0000313" key="7">
    <source>
        <dbReference type="EMBL" id="KAF8481086.1"/>
    </source>
</evidence>
<comment type="caution">
    <text evidence="7">The sequence shown here is derived from an EMBL/GenBank/DDBJ whole genome shotgun (WGS) entry which is preliminary data.</text>
</comment>
<proteinExistence type="predicted"/>
<evidence type="ECO:0000313" key="8">
    <source>
        <dbReference type="Proteomes" id="UP000759537"/>
    </source>
</evidence>
<dbReference type="InterPro" id="IPR001086">
    <property type="entry name" value="Preph_deHydtase"/>
</dbReference>
<accession>A0A9P5T9K9</accession>
<evidence type="ECO:0000256" key="3">
    <source>
        <dbReference type="ARBA" id="ARBA00023222"/>
    </source>
</evidence>
<dbReference type="AlphaFoldDB" id="A0A9P5T9K9"/>
<evidence type="ECO:0000259" key="6">
    <source>
        <dbReference type="PROSITE" id="PS51171"/>
    </source>
</evidence>
<keyword evidence="8" id="KW-1185">Reference proteome</keyword>
<comment type="pathway">
    <text evidence="5">Amino-acid biosynthesis.</text>
</comment>
<keyword evidence="2" id="KW-0057">Aromatic amino acid biosynthesis</keyword>
<dbReference type="CDD" id="cd13532">
    <property type="entry name" value="PBP2_PDT_like"/>
    <property type="match status" value="1"/>
</dbReference>
<dbReference type="PANTHER" id="PTHR21022">
    <property type="entry name" value="PREPHENATE DEHYDRATASE P PROTEIN"/>
    <property type="match status" value="1"/>
</dbReference>
<dbReference type="EMBL" id="WHVB01000007">
    <property type="protein sequence ID" value="KAF8481086.1"/>
    <property type="molecule type" value="Genomic_DNA"/>
</dbReference>
<feature type="domain" description="Prephenate dehydratase" evidence="6">
    <location>
        <begin position="22"/>
        <end position="208"/>
    </location>
</feature>
<protein>
    <submittedName>
        <fullName evidence="7">PDT-domain-containing protein</fullName>
    </submittedName>
</protein>
<dbReference type="OrthoDB" id="983542at2759"/>
<keyword evidence="1" id="KW-0028">Amino-acid biosynthesis</keyword>
<gene>
    <name evidence="7" type="ORF">DFH94DRAFT_737921</name>
</gene>
<keyword evidence="4" id="KW-0456">Lyase</keyword>
<dbReference type="GO" id="GO:0004664">
    <property type="term" value="F:prephenate dehydratase activity"/>
    <property type="evidence" value="ECO:0007669"/>
    <property type="project" value="InterPro"/>
</dbReference>
<dbReference type="Gene3D" id="3.40.190.10">
    <property type="entry name" value="Periplasmic binding protein-like II"/>
    <property type="match status" value="2"/>
</dbReference>
<dbReference type="SUPFAM" id="SSF53850">
    <property type="entry name" value="Periplasmic binding protein-like II"/>
    <property type="match status" value="1"/>
</dbReference>
<dbReference type="PANTHER" id="PTHR21022:SF19">
    <property type="entry name" value="PREPHENATE DEHYDRATASE-RELATED"/>
    <property type="match status" value="1"/>
</dbReference>
<evidence type="ECO:0000256" key="5">
    <source>
        <dbReference type="ARBA" id="ARBA00029440"/>
    </source>
</evidence>
<keyword evidence="3" id="KW-0584">Phenylalanine biosynthesis</keyword>
<dbReference type="GO" id="GO:0005737">
    <property type="term" value="C:cytoplasm"/>
    <property type="evidence" value="ECO:0007669"/>
    <property type="project" value="TreeGrafter"/>
</dbReference>
<dbReference type="Pfam" id="PF00800">
    <property type="entry name" value="PDT"/>
    <property type="match status" value="1"/>
</dbReference>
<organism evidence="7 8">
    <name type="scientific">Russula ochroleuca</name>
    <dbReference type="NCBI Taxonomy" id="152965"/>
    <lineage>
        <taxon>Eukaryota</taxon>
        <taxon>Fungi</taxon>
        <taxon>Dikarya</taxon>
        <taxon>Basidiomycota</taxon>
        <taxon>Agaricomycotina</taxon>
        <taxon>Agaricomycetes</taxon>
        <taxon>Russulales</taxon>
        <taxon>Russulaceae</taxon>
        <taxon>Russula</taxon>
    </lineage>
</organism>
<evidence type="ECO:0000256" key="4">
    <source>
        <dbReference type="ARBA" id="ARBA00023239"/>
    </source>
</evidence>
<name>A0A9P5T9K9_9AGAM</name>
<reference evidence="7" key="2">
    <citation type="journal article" date="2020" name="Nat. Commun.">
        <title>Large-scale genome sequencing of mycorrhizal fungi provides insights into the early evolution of symbiotic traits.</title>
        <authorList>
            <person name="Miyauchi S."/>
            <person name="Kiss E."/>
            <person name="Kuo A."/>
            <person name="Drula E."/>
            <person name="Kohler A."/>
            <person name="Sanchez-Garcia M."/>
            <person name="Morin E."/>
            <person name="Andreopoulos B."/>
            <person name="Barry K.W."/>
            <person name="Bonito G."/>
            <person name="Buee M."/>
            <person name="Carver A."/>
            <person name="Chen C."/>
            <person name="Cichocki N."/>
            <person name="Clum A."/>
            <person name="Culley D."/>
            <person name="Crous P.W."/>
            <person name="Fauchery L."/>
            <person name="Girlanda M."/>
            <person name="Hayes R.D."/>
            <person name="Keri Z."/>
            <person name="LaButti K."/>
            <person name="Lipzen A."/>
            <person name="Lombard V."/>
            <person name="Magnuson J."/>
            <person name="Maillard F."/>
            <person name="Murat C."/>
            <person name="Nolan M."/>
            <person name="Ohm R.A."/>
            <person name="Pangilinan J."/>
            <person name="Pereira M.F."/>
            <person name="Perotto S."/>
            <person name="Peter M."/>
            <person name="Pfister S."/>
            <person name="Riley R."/>
            <person name="Sitrit Y."/>
            <person name="Stielow J.B."/>
            <person name="Szollosi G."/>
            <person name="Zifcakova L."/>
            <person name="Stursova M."/>
            <person name="Spatafora J.W."/>
            <person name="Tedersoo L."/>
            <person name="Vaario L.M."/>
            <person name="Yamada A."/>
            <person name="Yan M."/>
            <person name="Wang P."/>
            <person name="Xu J."/>
            <person name="Bruns T."/>
            <person name="Baldrian P."/>
            <person name="Vilgalys R."/>
            <person name="Dunand C."/>
            <person name="Henrissat B."/>
            <person name="Grigoriev I.V."/>
            <person name="Hibbett D."/>
            <person name="Nagy L.G."/>
            <person name="Martin F.M."/>
        </authorList>
    </citation>
    <scope>NUCLEOTIDE SEQUENCE</scope>
    <source>
        <strain evidence="7">Prilba</strain>
    </source>
</reference>
<dbReference type="GO" id="GO:0009094">
    <property type="term" value="P:L-phenylalanine biosynthetic process"/>
    <property type="evidence" value="ECO:0007669"/>
    <property type="project" value="UniProtKB-KW"/>
</dbReference>
<evidence type="ECO:0000256" key="2">
    <source>
        <dbReference type="ARBA" id="ARBA00023141"/>
    </source>
</evidence>